<dbReference type="Gene3D" id="1.10.287.130">
    <property type="match status" value="1"/>
</dbReference>
<dbReference type="SMART" id="SM00086">
    <property type="entry name" value="PAC"/>
    <property type="match status" value="1"/>
</dbReference>
<dbReference type="InterPro" id="IPR001789">
    <property type="entry name" value="Sig_transdc_resp-reg_receiver"/>
</dbReference>
<dbReference type="Pfam" id="PF13426">
    <property type="entry name" value="PAS_9"/>
    <property type="match status" value="1"/>
</dbReference>
<dbReference type="PROSITE" id="PS50109">
    <property type="entry name" value="HIS_KIN"/>
    <property type="match status" value="1"/>
</dbReference>
<proteinExistence type="predicted"/>
<dbReference type="InterPro" id="IPR005467">
    <property type="entry name" value="His_kinase_dom"/>
</dbReference>
<dbReference type="InterPro" id="IPR001610">
    <property type="entry name" value="PAC"/>
</dbReference>
<feature type="domain" description="PAS" evidence="8">
    <location>
        <begin position="59"/>
        <end position="108"/>
    </location>
</feature>
<keyword evidence="11" id="KW-1185">Reference proteome</keyword>
<evidence type="ECO:0000259" key="6">
    <source>
        <dbReference type="PROSITE" id="PS50109"/>
    </source>
</evidence>
<dbReference type="InterPro" id="IPR035965">
    <property type="entry name" value="PAS-like_dom_sf"/>
</dbReference>
<dbReference type="InterPro" id="IPR004358">
    <property type="entry name" value="Sig_transdc_His_kin-like_C"/>
</dbReference>
<feature type="domain" description="Response regulatory" evidence="7">
    <location>
        <begin position="449"/>
        <end position="568"/>
    </location>
</feature>
<evidence type="ECO:0000259" key="8">
    <source>
        <dbReference type="PROSITE" id="PS50112"/>
    </source>
</evidence>
<evidence type="ECO:0000313" key="11">
    <source>
        <dbReference type="Proteomes" id="UP000410984"/>
    </source>
</evidence>
<dbReference type="SUPFAM" id="SSF47384">
    <property type="entry name" value="Homodimeric domain of signal transducing histidine kinase"/>
    <property type="match status" value="1"/>
</dbReference>
<dbReference type="PANTHER" id="PTHR43065:SF42">
    <property type="entry name" value="TWO-COMPONENT SENSOR PPRA"/>
    <property type="match status" value="1"/>
</dbReference>
<dbReference type="AlphaFoldDB" id="A0A509EAE5"/>
<feature type="domain" description="Histidine kinase" evidence="6">
    <location>
        <begin position="200"/>
        <end position="421"/>
    </location>
</feature>
<dbReference type="PROSITE" id="PS50110">
    <property type="entry name" value="RESPONSE_REGULATORY"/>
    <property type="match status" value="1"/>
</dbReference>
<dbReference type="PANTHER" id="PTHR43065">
    <property type="entry name" value="SENSOR HISTIDINE KINASE"/>
    <property type="match status" value="1"/>
</dbReference>
<sequence>MSAMNDDQKAPDRAGGDDDASTGEPARGRMDQGAMEPLGQPGLRHWQQSTITDPDLNERGSVFFAAVEMTRMPMILADPRQDDIPIVFANNAFLDLTGYEEGEVLGRNCRFLQGAGTDPDHVRQLREALAAGKATAVEILNYRRDGTPFWNAVFMGPVHNPDGEIIYYFASQLDVTHRRDAEQQFRQAQKMEAIGQLTAGLAHDFNNLLHVINGSLERLAAKRHDDKAFERYLAAATSAADRGAKLTHQLLAFARRGRLEPKGVDLSEMVNSVAELLETSVGSKATLYLNLQRRLPQVRVDATHLEMALLNVVVNARDASPNGGAITVTTRQIHLNGDAASRHLEPGDYVLLCVSDEGTGMAPHIAARATEPFFTTKSRGEGTGLGLAMAHGFIQQSGGRLEIDSAVGNGTTIRMLFPVLRQKADEAGYPEALTGYQAQPLDHLAAPPLVLVVDDSREAAAMAGEALQDIGYRVVIAHSAEEALERFEEARTSGDGFKLVFSDVIMPGGANGLVLAEQVRSRDPNVPILLTTGYNDEMAIDGPQPHAMDVLGKPYRRSELIDRVQAALRRGARTGPGRQTSDFGHAQA</sequence>
<comment type="catalytic activity">
    <reaction evidence="1">
        <text>ATP + protein L-histidine = ADP + protein N-phospho-L-histidine.</text>
        <dbReference type="EC" id="2.7.13.3"/>
    </reaction>
</comment>
<feature type="region of interest" description="Disordered" evidence="5">
    <location>
        <begin position="1"/>
        <end position="45"/>
    </location>
</feature>
<dbReference type="GO" id="GO:0000155">
    <property type="term" value="F:phosphorelay sensor kinase activity"/>
    <property type="evidence" value="ECO:0007669"/>
    <property type="project" value="InterPro"/>
</dbReference>
<accession>A0A509EAE5</accession>
<evidence type="ECO:0000256" key="3">
    <source>
        <dbReference type="ARBA" id="ARBA00022553"/>
    </source>
</evidence>
<evidence type="ECO:0000256" key="4">
    <source>
        <dbReference type="PROSITE-ProRule" id="PRU00169"/>
    </source>
</evidence>
<evidence type="ECO:0000313" key="10">
    <source>
        <dbReference type="EMBL" id="VUD70489.1"/>
    </source>
</evidence>
<dbReference type="Pfam" id="PF00072">
    <property type="entry name" value="Response_reg"/>
    <property type="match status" value="1"/>
</dbReference>
<keyword evidence="3 4" id="KW-0597">Phosphoprotein</keyword>
<protein>
    <recommendedName>
        <fullName evidence="2">histidine kinase</fullName>
        <ecNumber evidence="2">2.7.13.3</ecNumber>
    </recommendedName>
</protein>
<dbReference type="PROSITE" id="PS50112">
    <property type="entry name" value="PAS"/>
    <property type="match status" value="1"/>
</dbReference>
<evidence type="ECO:0000259" key="7">
    <source>
        <dbReference type="PROSITE" id="PS50110"/>
    </source>
</evidence>
<dbReference type="SMART" id="SM00448">
    <property type="entry name" value="REC"/>
    <property type="match status" value="1"/>
</dbReference>
<dbReference type="EC" id="2.7.13.3" evidence="2"/>
<feature type="modified residue" description="4-aspartylphosphate" evidence="4">
    <location>
        <position position="503"/>
    </location>
</feature>
<organism evidence="10 11">
    <name type="scientific">Methylobacterium symbioticum</name>
    <dbReference type="NCBI Taxonomy" id="2584084"/>
    <lineage>
        <taxon>Bacteria</taxon>
        <taxon>Pseudomonadati</taxon>
        <taxon>Pseudomonadota</taxon>
        <taxon>Alphaproteobacteria</taxon>
        <taxon>Hyphomicrobiales</taxon>
        <taxon>Methylobacteriaceae</taxon>
        <taxon>Methylobacterium</taxon>
    </lineage>
</organism>
<dbReference type="Gene3D" id="3.30.450.20">
    <property type="entry name" value="PAS domain"/>
    <property type="match status" value="1"/>
</dbReference>
<dbReference type="Gene3D" id="3.40.50.2300">
    <property type="match status" value="1"/>
</dbReference>
<dbReference type="Pfam" id="PF02518">
    <property type="entry name" value="HATPase_c"/>
    <property type="match status" value="1"/>
</dbReference>
<dbReference type="CDD" id="cd00130">
    <property type="entry name" value="PAS"/>
    <property type="match status" value="1"/>
</dbReference>
<feature type="compositionally biased region" description="Basic and acidic residues" evidence="5">
    <location>
        <begin position="1"/>
        <end position="16"/>
    </location>
</feature>
<dbReference type="Proteomes" id="UP000410984">
    <property type="component" value="Unassembled WGS sequence"/>
</dbReference>
<dbReference type="Gene3D" id="3.30.565.10">
    <property type="entry name" value="Histidine kinase-like ATPase, C-terminal domain"/>
    <property type="match status" value="1"/>
</dbReference>
<dbReference type="SMART" id="SM00388">
    <property type="entry name" value="HisKA"/>
    <property type="match status" value="1"/>
</dbReference>
<feature type="domain" description="PAC" evidence="9">
    <location>
        <begin position="135"/>
        <end position="187"/>
    </location>
</feature>
<dbReference type="SMART" id="SM00387">
    <property type="entry name" value="HATPase_c"/>
    <property type="match status" value="1"/>
</dbReference>
<evidence type="ECO:0000256" key="2">
    <source>
        <dbReference type="ARBA" id="ARBA00012438"/>
    </source>
</evidence>
<dbReference type="SUPFAM" id="SSF55874">
    <property type="entry name" value="ATPase domain of HSP90 chaperone/DNA topoisomerase II/histidine kinase"/>
    <property type="match status" value="1"/>
</dbReference>
<dbReference type="Pfam" id="PF00512">
    <property type="entry name" value="HisKA"/>
    <property type="match status" value="1"/>
</dbReference>
<reference evidence="10 11" key="1">
    <citation type="submission" date="2019-06" db="EMBL/GenBank/DDBJ databases">
        <authorList>
            <person name="Rodrigo-Torres L."/>
            <person name="Arahal R. D."/>
            <person name="Lucena T."/>
        </authorList>
    </citation>
    <scope>NUCLEOTIDE SEQUENCE [LARGE SCALE GENOMIC DNA]</scope>
    <source>
        <strain evidence="10 11">SB0023/3</strain>
    </source>
</reference>
<dbReference type="EMBL" id="CABFPH010000009">
    <property type="protein sequence ID" value="VUD70489.1"/>
    <property type="molecule type" value="Genomic_DNA"/>
</dbReference>
<dbReference type="PROSITE" id="PS50113">
    <property type="entry name" value="PAC"/>
    <property type="match status" value="1"/>
</dbReference>
<dbReference type="InterPro" id="IPR003661">
    <property type="entry name" value="HisK_dim/P_dom"/>
</dbReference>
<evidence type="ECO:0000256" key="5">
    <source>
        <dbReference type="SAM" id="MobiDB-lite"/>
    </source>
</evidence>
<evidence type="ECO:0000256" key="1">
    <source>
        <dbReference type="ARBA" id="ARBA00000085"/>
    </source>
</evidence>
<dbReference type="InterPro" id="IPR003594">
    <property type="entry name" value="HATPase_dom"/>
</dbReference>
<dbReference type="InterPro" id="IPR036890">
    <property type="entry name" value="HATPase_C_sf"/>
</dbReference>
<dbReference type="InterPro" id="IPR000700">
    <property type="entry name" value="PAS-assoc_C"/>
</dbReference>
<dbReference type="InterPro" id="IPR011006">
    <property type="entry name" value="CheY-like_superfamily"/>
</dbReference>
<dbReference type="PRINTS" id="PR00344">
    <property type="entry name" value="BCTRLSENSOR"/>
</dbReference>
<dbReference type="CDD" id="cd00082">
    <property type="entry name" value="HisKA"/>
    <property type="match status" value="1"/>
</dbReference>
<dbReference type="InterPro" id="IPR036097">
    <property type="entry name" value="HisK_dim/P_sf"/>
</dbReference>
<dbReference type="NCBIfam" id="TIGR00229">
    <property type="entry name" value="sensory_box"/>
    <property type="match status" value="1"/>
</dbReference>
<dbReference type="InterPro" id="IPR000014">
    <property type="entry name" value="PAS"/>
</dbReference>
<gene>
    <name evidence="10" type="ORF">MET9862_01058</name>
</gene>
<name>A0A509EAE5_9HYPH</name>
<dbReference type="SUPFAM" id="SSF55785">
    <property type="entry name" value="PYP-like sensor domain (PAS domain)"/>
    <property type="match status" value="1"/>
</dbReference>
<dbReference type="SUPFAM" id="SSF52172">
    <property type="entry name" value="CheY-like"/>
    <property type="match status" value="1"/>
</dbReference>
<feature type="region of interest" description="Disordered" evidence="5">
    <location>
        <begin position="569"/>
        <end position="588"/>
    </location>
</feature>
<evidence type="ECO:0000259" key="9">
    <source>
        <dbReference type="PROSITE" id="PS50113"/>
    </source>
</evidence>